<dbReference type="Proteomes" id="UP000234190">
    <property type="component" value="Unassembled WGS sequence"/>
</dbReference>
<sequence length="64" mass="7318">MSCYRSGDQEKHQGPKRRKPFYFLLSSFAGAVAIPKGQSEYPNLVRVLLQKVYEEPAFIDAVKK</sequence>
<name>A0A2N4U080_9BURK</name>
<protein>
    <submittedName>
        <fullName evidence="1">Uncharacterized protein</fullName>
    </submittedName>
</protein>
<organism evidence="1 2">
    <name type="scientific">Pollutimonas subterranea</name>
    <dbReference type="NCBI Taxonomy" id="2045210"/>
    <lineage>
        <taxon>Bacteria</taxon>
        <taxon>Pseudomonadati</taxon>
        <taxon>Pseudomonadota</taxon>
        <taxon>Betaproteobacteria</taxon>
        <taxon>Burkholderiales</taxon>
        <taxon>Alcaligenaceae</taxon>
        <taxon>Pollutimonas</taxon>
    </lineage>
</organism>
<gene>
    <name evidence="1" type="ORF">CR159_17950</name>
</gene>
<dbReference type="EMBL" id="PDNW01000020">
    <property type="protein sequence ID" value="PLC48420.1"/>
    <property type="molecule type" value="Genomic_DNA"/>
</dbReference>
<proteinExistence type="predicted"/>
<keyword evidence="2" id="KW-1185">Reference proteome</keyword>
<evidence type="ECO:0000313" key="2">
    <source>
        <dbReference type="Proteomes" id="UP000234190"/>
    </source>
</evidence>
<evidence type="ECO:0000313" key="1">
    <source>
        <dbReference type="EMBL" id="PLC48420.1"/>
    </source>
</evidence>
<dbReference type="AlphaFoldDB" id="A0A2N4U080"/>
<reference evidence="1 2" key="1">
    <citation type="submission" date="2017-10" db="EMBL/GenBank/DDBJ databases">
        <title>Two draft genome sequences of Pusillimonas sp. strains isolated from a nitrate- and radionuclide-contaminated groundwater in Russia.</title>
        <authorList>
            <person name="Grouzdev D.S."/>
            <person name="Tourova T.P."/>
            <person name="Goeva M.A."/>
            <person name="Babich T.L."/>
            <person name="Sokolova D.S."/>
            <person name="Abdullin R."/>
            <person name="Poltaraus A.B."/>
            <person name="Toshchakov S.V."/>
            <person name="Nazina T.N."/>
        </authorList>
    </citation>
    <scope>NUCLEOTIDE SEQUENCE [LARGE SCALE GENOMIC DNA]</scope>
    <source>
        <strain evidence="1 2">JR1/69-3-13</strain>
    </source>
</reference>
<accession>A0A2N4U080</accession>
<comment type="caution">
    <text evidence="1">The sequence shown here is derived from an EMBL/GenBank/DDBJ whole genome shotgun (WGS) entry which is preliminary data.</text>
</comment>